<feature type="signal peptide" evidence="2">
    <location>
        <begin position="1"/>
        <end position="17"/>
    </location>
</feature>
<protein>
    <submittedName>
        <fullName evidence="4">Uncharacterized protein LOC100908877</fullName>
    </submittedName>
</protein>
<feature type="chain" id="PRO_5042604611" evidence="2">
    <location>
        <begin position="18"/>
        <end position="192"/>
    </location>
</feature>
<feature type="region of interest" description="Disordered" evidence="1">
    <location>
        <begin position="84"/>
        <end position="112"/>
    </location>
</feature>
<feature type="compositionally biased region" description="Pro residues" evidence="1">
    <location>
        <begin position="102"/>
        <end position="112"/>
    </location>
</feature>
<gene>
    <name evidence="4" type="primary">LOC100908877</name>
</gene>
<reference evidence="4" key="1">
    <citation type="submission" date="2025-08" db="UniProtKB">
        <authorList>
            <consortium name="RefSeq"/>
        </authorList>
    </citation>
    <scope>IDENTIFICATION</scope>
</reference>
<dbReference type="KEGG" id="goe:100908877"/>
<keyword evidence="2" id="KW-0732">Signal</keyword>
<dbReference type="AlphaFoldDB" id="A0AAJ6QUI3"/>
<keyword evidence="3" id="KW-1185">Reference proteome</keyword>
<evidence type="ECO:0000256" key="1">
    <source>
        <dbReference type="SAM" id="MobiDB-lite"/>
    </source>
</evidence>
<organism evidence="3 4">
    <name type="scientific">Galendromus occidentalis</name>
    <name type="common">western predatory mite</name>
    <dbReference type="NCBI Taxonomy" id="34638"/>
    <lineage>
        <taxon>Eukaryota</taxon>
        <taxon>Metazoa</taxon>
        <taxon>Ecdysozoa</taxon>
        <taxon>Arthropoda</taxon>
        <taxon>Chelicerata</taxon>
        <taxon>Arachnida</taxon>
        <taxon>Acari</taxon>
        <taxon>Parasitiformes</taxon>
        <taxon>Mesostigmata</taxon>
        <taxon>Gamasina</taxon>
        <taxon>Phytoseioidea</taxon>
        <taxon>Phytoseiidae</taxon>
        <taxon>Typhlodrominae</taxon>
        <taxon>Galendromus</taxon>
    </lineage>
</organism>
<evidence type="ECO:0000313" key="4">
    <source>
        <dbReference type="RefSeq" id="XP_003744327.1"/>
    </source>
</evidence>
<dbReference type="Proteomes" id="UP000694867">
    <property type="component" value="Unplaced"/>
</dbReference>
<name>A0AAJ6QUI3_9ACAR</name>
<dbReference type="GeneID" id="100908877"/>
<evidence type="ECO:0000256" key="2">
    <source>
        <dbReference type="SAM" id="SignalP"/>
    </source>
</evidence>
<proteinExistence type="predicted"/>
<sequence length="192" mass="21868">MYTKAALFATIVLAAEAVHHQVVYGRSDHIPRMHHDLRRQHEAQFQQFVGLTRSCLIEVFPRTGLPEDQQRILLDMIRPIPELEREHRRDFPDDGEKERSLPRPPLGPPPPPFKCTELGEVIPLTPAELYVRAANKILDRTDKIAERKKAQDSLLLALPCMDRMFRKDVEVKPIPGKPVEHPPVPIPVPVAG</sequence>
<evidence type="ECO:0000313" key="3">
    <source>
        <dbReference type="Proteomes" id="UP000694867"/>
    </source>
</evidence>
<feature type="compositionally biased region" description="Basic and acidic residues" evidence="1">
    <location>
        <begin position="84"/>
        <end position="101"/>
    </location>
</feature>
<accession>A0AAJ6QUI3</accession>
<dbReference type="RefSeq" id="XP_003744327.1">
    <property type="nucleotide sequence ID" value="XM_003744279.2"/>
</dbReference>